<dbReference type="NCBIfam" id="NF008691">
    <property type="entry name" value="PRK11713.1-4"/>
    <property type="match status" value="1"/>
</dbReference>
<comment type="subcellular location">
    <subcellularLocation>
        <location evidence="1 12">Cytoplasm</location>
    </subcellularLocation>
</comment>
<dbReference type="PIRSF" id="PIRSF015601">
    <property type="entry name" value="MTase_slr0722"/>
    <property type="match status" value="1"/>
</dbReference>
<keyword evidence="6 12" id="KW-0698">rRNA processing</keyword>
<evidence type="ECO:0000259" key="13">
    <source>
        <dbReference type="Pfam" id="PF04452"/>
    </source>
</evidence>
<comment type="similarity">
    <text evidence="2 12">Belongs to the RNA methyltransferase RsmE family.</text>
</comment>
<dbReference type="InterPro" id="IPR046887">
    <property type="entry name" value="RsmE_PUA-like"/>
</dbReference>
<keyword evidence="7 12" id="KW-0489">Methyltransferase</keyword>
<dbReference type="EC" id="2.1.1.193" evidence="3 12"/>
<dbReference type="PANTHER" id="PTHR30027">
    <property type="entry name" value="RIBOSOMAL RNA SMALL SUBUNIT METHYLTRANSFERASE E"/>
    <property type="match status" value="1"/>
</dbReference>
<evidence type="ECO:0000256" key="6">
    <source>
        <dbReference type="ARBA" id="ARBA00022552"/>
    </source>
</evidence>
<keyword evidence="8 12" id="KW-0808">Transferase</keyword>
<dbReference type="InterPro" id="IPR046886">
    <property type="entry name" value="RsmE_MTase_dom"/>
</dbReference>
<feature type="domain" description="Ribosomal RNA small subunit methyltransferase E methyltransferase" evidence="13">
    <location>
        <begin position="73"/>
        <end position="242"/>
    </location>
</feature>
<evidence type="ECO:0000256" key="10">
    <source>
        <dbReference type="ARBA" id="ARBA00025699"/>
    </source>
</evidence>
<comment type="catalytic activity">
    <reaction evidence="11 12">
        <text>uridine(1498) in 16S rRNA + S-adenosyl-L-methionine = N(3)-methyluridine(1498) in 16S rRNA + S-adenosyl-L-homocysteine + H(+)</text>
        <dbReference type="Rhea" id="RHEA:42920"/>
        <dbReference type="Rhea" id="RHEA-COMP:10283"/>
        <dbReference type="Rhea" id="RHEA-COMP:10284"/>
        <dbReference type="ChEBI" id="CHEBI:15378"/>
        <dbReference type="ChEBI" id="CHEBI:57856"/>
        <dbReference type="ChEBI" id="CHEBI:59789"/>
        <dbReference type="ChEBI" id="CHEBI:65315"/>
        <dbReference type="ChEBI" id="CHEBI:74502"/>
        <dbReference type="EC" id="2.1.1.193"/>
    </reaction>
</comment>
<evidence type="ECO:0000256" key="12">
    <source>
        <dbReference type="PIRNR" id="PIRNR015601"/>
    </source>
</evidence>
<evidence type="ECO:0000259" key="14">
    <source>
        <dbReference type="Pfam" id="PF20260"/>
    </source>
</evidence>
<evidence type="ECO:0000256" key="1">
    <source>
        <dbReference type="ARBA" id="ARBA00004496"/>
    </source>
</evidence>
<evidence type="ECO:0000313" key="16">
    <source>
        <dbReference type="Proteomes" id="UP001596267"/>
    </source>
</evidence>
<dbReference type="Gene3D" id="2.40.240.20">
    <property type="entry name" value="Hypothetical PUA domain-like, domain 1"/>
    <property type="match status" value="1"/>
</dbReference>
<dbReference type="InterPro" id="IPR029028">
    <property type="entry name" value="Alpha/beta_knot_MTases"/>
</dbReference>
<evidence type="ECO:0000256" key="7">
    <source>
        <dbReference type="ARBA" id="ARBA00022603"/>
    </source>
</evidence>
<accession>A0ABW1WCW7</accession>
<evidence type="ECO:0000256" key="5">
    <source>
        <dbReference type="ARBA" id="ARBA00022490"/>
    </source>
</evidence>
<evidence type="ECO:0000256" key="3">
    <source>
        <dbReference type="ARBA" id="ARBA00012328"/>
    </source>
</evidence>
<dbReference type="GO" id="GO:0008168">
    <property type="term" value="F:methyltransferase activity"/>
    <property type="evidence" value="ECO:0007669"/>
    <property type="project" value="UniProtKB-KW"/>
</dbReference>
<dbReference type="SUPFAM" id="SSF75217">
    <property type="entry name" value="alpha/beta knot"/>
    <property type="match status" value="1"/>
</dbReference>
<dbReference type="PANTHER" id="PTHR30027:SF3">
    <property type="entry name" value="16S RRNA (URACIL(1498)-N(3))-METHYLTRANSFERASE"/>
    <property type="match status" value="1"/>
</dbReference>
<dbReference type="NCBIfam" id="TIGR00046">
    <property type="entry name" value="RsmE family RNA methyltransferase"/>
    <property type="match status" value="1"/>
</dbReference>
<dbReference type="Pfam" id="PF20260">
    <property type="entry name" value="PUA_4"/>
    <property type="match status" value="1"/>
</dbReference>
<comment type="function">
    <text evidence="10 12">Specifically methylates the N3 position of the uracil ring of uridine 1498 (m3U1498) in 16S rRNA. Acts on the fully assembled 30S ribosomal subunit.</text>
</comment>
<dbReference type="InterPro" id="IPR006700">
    <property type="entry name" value="RsmE"/>
</dbReference>
<dbReference type="CDD" id="cd18084">
    <property type="entry name" value="RsmE-like"/>
    <property type="match status" value="1"/>
</dbReference>
<comment type="caution">
    <text evidence="15">The sequence shown here is derived from an EMBL/GenBank/DDBJ whole genome shotgun (WGS) entry which is preliminary data.</text>
</comment>
<dbReference type="Proteomes" id="UP001596267">
    <property type="component" value="Unassembled WGS sequence"/>
</dbReference>
<dbReference type="Gene3D" id="3.40.1280.10">
    <property type="match status" value="1"/>
</dbReference>
<protein>
    <recommendedName>
        <fullName evidence="4 12">Ribosomal RNA small subunit methyltransferase E</fullName>
        <ecNumber evidence="3 12">2.1.1.193</ecNumber>
    </recommendedName>
</protein>
<evidence type="ECO:0000256" key="8">
    <source>
        <dbReference type="ARBA" id="ARBA00022679"/>
    </source>
</evidence>
<keyword evidence="16" id="KW-1185">Reference proteome</keyword>
<dbReference type="Pfam" id="PF04452">
    <property type="entry name" value="Methyltrans_RNA"/>
    <property type="match status" value="1"/>
</dbReference>
<evidence type="ECO:0000256" key="2">
    <source>
        <dbReference type="ARBA" id="ARBA00005528"/>
    </source>
</evidence>
<evidence type="ECO:0000313" key="15">
    <source>
        <dbReference type="EMBL" id="MFC6385009.1"/>
    </source>
</evidence>
<dbReference type="EMBL" id="JBHSTQ010000001">
    <property type="protein sequence ID" value="MFC6385009.1"/>
    <property type="molecule type" value="Genomic_DNA"/>
</dbReference>
<organism evidence="15 16">
    <name type="scientific">Sporolactobacillus kofuensis</name>
    <dbReference type="NCBI Taxonomy" id="269672"/>
    <lineage>
        <taxon>Bacteria</taxon>
        <taxon>Bacillati</taxon>
        <taxon>Bacillota</taxon>
        <taxon>Bacilli</taxon>
        <taxon>Bacillales</taxon>
        <taxon>Sporolactobacillaceae</taxon>
        <taxon>Sporolactobacillus</taxon>
    </lineage>
</organism>
<reference evidence="16" key="1">
    <citation type="journal article" date="2019" name="Int. J. Syst. Evol. Microbiol.">
        <title>The Global Catalogue of Microorganisms (GCM) 10K type strain sequencing project: providing services to taxonomists for standard genome sequencing and annotation.</title>
        <authorList>
            <consortium name="The Broad Institute Genomics Platform"/>
            <consortium name="The Broad Institute Genome Sequencing Center for Infectious Disease"/>
            <person name="Wu L."/>
            <person name="Ma J."/>
        </authorList>
    </citation>
    <scope>NUCLEOTIDE SEQUENCE [LARGE SCALE GENOMIC DNA]</scope>
    <source>
        <strain evidence="16">CCUG 42001</strain>
    </source>
</reference>
<evidence type="ECO:0000256" key="11">
    <source>
        <dbReference type="ARBA" id="ARBA00047944"/>
    </source>
</evidence>
<gene>
    <name evidence="15" type="ORF">ACFP7A_00205</name>
</gene>
<evidence type="ECO:0000256" key="9">
    <source>
        <dbReference type="ARBA" id="ARBA00022691"/>
    </source>
</evidence>
<keyword evidence="5 12" id="KW-0963">Cytoplasm</keyword>
<keyword evidence="9 12" id="KW-0949">S-adenosyl-L-methionine</keyword>
<proteinExistence type="inferred from homology"/>
<feature type="domain" description="Ribosomal RNA small subunit methyltransferase E PUA-like" evidence="14">
    <location>
        <begin position="18"/>
        <end position="64"/>
    </location>
</feature>
<name>A0ABW1WCW7_9BACL</name>
<dbReference type="RefSeq" id="WP_253053889.1">
    <property type="nucleotide sequence ID" value="NZ_JAMXWN010000005.1"/>
</dbReference>
<dbReference type="InterPro" id="IPR029026">
    <property type="entry name" value="tRNA_m1G_MTases_N"/>
</dbReference>
<dbReference type="GO" id="GO:0032259">
    <property type="term" value="P:methylation"/>
    <property type="evidence" value="ECO:0007669"/>
    <property type="project" value="UniProtKB-KW"/>
</dbReference>
<dbReference type="InterPro" id="IPR015947">
    <property type="entry name" value="PUA-like_sf"/>
</dbReference>
<dbReference type="SUPFAM" id="SSF88697">
    <property type="entry name" value="PUA domain-like"/>
    <property type="match status" value="1"/>
</dbReference>
<sequence length="255" mass="28841">MQRYFVPRDQMDQQRVRISGDDARHIQKVMRMKVSDQIECADNQGEAFLCAIEHFEDDLVYATVLQKLTTNPELPIHVTIVQGIPKAEKFDTIVQKGTECGADRFIPFQANRSIALWKKGKQEKKLTRLRKICKEAAEQSHRLLVPEIYDPMTLDQLITYGDQFTYKMVAFEETAKVGAQSGFPTLIKKMSKDDPLLAVIGPEGGITTEEAAQLQEHGFVLCGLGPRILRTETAALYLLSAVSYHFELLHGEVDE</sequence>
<evidence type="ECO:0000256" key="4">
    <source>
        <dbReference type="ARBA" id="ARBA00013673"/>
    </source>
</evidence>